<proteinExistence type="predicted"/>
<dbReference type="EMBL" id="CM056743">
    <property type="protein sequence ID" value="KAJ8669195.1"/>
    <property type="molecule type" value="Genomic_DNA"/>
</dbReference>
<keyword evidence="2" id="KW-1185">Reference proteome</keyword>
<evidence type="ECO:0000313" key="1">
    <source>
        <dbReference type="EMBL" id="KAJ8669195.1"/>
    </source>
</evidence>
<dbReference type="Proteomes" id="UP001239111">
    <property type="component" value="Chromosome 3"/>
</dbReference>
<accession>A0ACC2NI17</accession>
<name>A0ACC2NI17_9HYME</name>
<protein>
    <submittedName>
        <fullName evidence="1">Uncharacterized protein</fullName>
    </submittedName>
</protein>
<gene>
    <name evidence="1" type="ORF">QAD02_000454</name>
</gene>
<sequence>MEINEDGGAVAARQALGELEAPVGQAIPVEAVANHVNGDAIPDVPAAVGDRAAPVVPPVEVAPRVANRAPAAWGRADDPAVFQGRAPPIAFGNRAAPIAPRDEAAAAPVGDAGRVAYMNGAAGVPRAEAVVGQRGHHGQNRYQPYQNHQPNNHRGNRAGRLMQARRRFRNFLTMMDTVAEQFFGPHNNQDDNNQANHGDPGFNPDAGHNNQYLKLVYNSTELLSESRFFASSCMLLLIVSPLATWRRFSLLKIYKEMPSSQPQSLEKSQDNQVILLLLEPLISKLLKTTCFRMILEYPLMNLFEQITITENENMLSEGIICSEKVVSPTLNQMTAELAEFIRGMCAAPSKCLRCLLPKKCTHETLLYCEITKSTGHCRHSFPRINALDQDSTYKPKANQQCIMKMVKRALRISEDSQGQVSIEKVILSYLKNEQYAKRIQSTPLF</sequence>
<comment type="caution">
    <text evidence="1">The sequence shown here is derived from an EMBL/GenBank/DDBJ whole genome shotgun (WGS) entry which is preliminary data.</text>
</comment>
<evidence type="ECO:0000313" key="2">
    <source>
        <dbReference type="Proteomes" id="UP001239111"/>
    </source>
</evidence>
<organism evidence="1 2">
    <name type="scientific">Eretmocerus hayati</name>
    <dbReference type="NCBI Taxonomy" id="131215"/>
    <lineage>
        <taxon>Eukaryota</taxon>
        <taxon>Metazoa</taxon>
        <taxon>Ecdysozoa</taxon>
        <taxon>Arthropoda</taxon>
        <taxon>Hexapoda</taxon>
        <taxon>Insecta</taxon>
        <taxon>Pterygota</taxon>
        <taxon>Neoptera</taxon>
        <taxon>Endopterygota</taxon>
        <taxon>Hymenoptera</taxon>
        <taxon>Apocrita</taxon>
        <taxon>Proctotrupomorpha</taxon>
        <taxon>Chalcidoidea</taxon>
        <taxon>Aphelinidae</taxon>
        <taxon>Aphelininae</taxon>
        <taxon>Eretmocerus</taxon>
    </lineage>
</organism>
<reference evidence="1" key="1">
    <citation type="submission" date="2023-04" db="EMBL/GenBank/DDBJ databases">
        <title>A chromosome-level genome assembly of the parasitoid wasp Eretmocerus hayati.</title>
        <authorList>
            <person name="Zhong Y."/>
            <person name="Liu S."/>
            <person name="Liu Y."/>
        </authorList>
    </citation>
    <scope>NUCLEOTIDE SEQUENCE</scope>
    <source>
        <strain evidence="1">ZJU_SS_LIU_2023</strain>
    </source>
</reference>